<comment type="subcellular location">
    <subcellularLocation>
        <location evidence="1">Nucleus</location>
    </subcellularLocation>
</comment>
<evidence type="ECO:0000256" key="3">
    <source>
        <dbReference type="ARBA" id="ARBA00022664"/>
    </source>
</evidence>
<sequence>MPEPPVKNTNNRLDLESQEKNWNALKSHINETIYNLTEHSLIDSLERLLQVNFIIGEQILIHSIVESIKLGDKGKVLGALIYLLNTEVPDIIQQICNEIVKHFVFSYNRNINSYIGNFSSALSYLFNYGILHEVNIFEILLMLMEDINRSSSDIIVSMIENCSLRLQLIDNLNYDLLYEKMRELLQDPDRKIRIYDKRNLERLFAIRRDGLSKPVQLISLPKLEQKVHLVTFQYLDFNKEKCDLKFNYFEDSPAIDLAFEQVKKHLLNILPTIVKDESEKTKSENGNTMKNELNLQDMTENQEIEFKKKIYLILKSSLSGDEAAHKLIKLQVPDRNKSKVLDIVIKSSLQESTYSKYYSIICERLCNQHKIWKESFHENFQKNYNEIEEFEPNQLRILGKFWGHLISSDYIGMEIFQLLIMNEEHTNASSRIFLKFLFQELVGELGINELKLRLSEDYIKPFVKGLFPMDKDNVDDMKYSINYFTAIGLGVLTDEMREKLQIIKAEEEIKQERIRATLEEEQNVKEGEGEGGQLIKKEEGEEVNINIKNEEAMQDEAKYKTFDSYKRWKTHKRCNSRYEASPRNRQRGDRYERNGRSRYEGSSRYNNNTNSARDNGDRTGRYQGNKRSRTPPRERRRSRTPPRNRQ</sequence>
<dbReference type="GO" id="GO:0071013">
    <property type="term" value="C:catalytic step 2 spliceosome"/>
    <property type="evidence" value="ECO:0007669"/>
    <property type="project" value="TreeGrafter"/>
</dbReference>
<dbReference type="InterPro" id="IPR050781">
    <property type="entry name" value="CWC22_splicing_factor"/>
</dbReference>
<organism evidence="9 10">
    <name type="scientific">Henningerozyma blattae (strain ATCC 34711 / CBS 6284 / DSM 70876 / NBRC 10599 / NRRL Y-10934 / UCD 77-7)</name>
    <name type="common">Yeast</name>
    <name type="synonym">Tetrapisispora blattae</name>
    <dbReference type="NCBI Taxonomy" id="1071380"/>
    <lineage>
        <taxon>Eukaryota</taxon>
        <taxon>Fungi</taxon>
        <taxon>Dikarya</taxon>
        <taxon>Ascomycota</taxon>
        <taxon>Saccharomycotina</taxon>
        <taxon>Saccharomycetes</taxon>
        <taxon>Saccharomycetales</taxon>
        <taxon>Saccharomycetaceae</taxon>
        <taxon>Henningerozyma</taxon>
    </lineage>
</organism>
<evidence type="ECO:0000259" key="8">
    <source>
        <dbReference type="PROSITE" id="PS51366"/>
    </source>
</evidence>
<dbReference type="OMA" id="ILTEDMR"/>
<dbReference type="InterPro" id="IPR016024">
    <property type="entry name" value="ARM-type_fold"/>
</dbReference>
<dbReference type="OrthoDB" id="3938623at2759"/>
<evidence type="ECO:0000256" key="7">
    <source>
        <dbReference type="SAM" id="MobiDB-lite"/>
    </source>
</evidence>
<dbReference type="GO" id="GO:0003723">
    <property type="term" value="F:RNA binding"/>
    <property type="evidence" value="ECO:0007669"/>
    <property type="project" value="TreeGrafter"/>
</dbReference>
<dbReference type="InterPro" id="IPR003891">
    <property type="entry name" value="Initiation_fac_eIF4g_MI"/>
</dbReference>
<keyword evidence="10" id="KW-1185">Reference proteome</keyword>
<dbReference type="FunCoup" id="I2H293">
    <property type="interactions" value="977"/>
</dbReference>
<dbReference type="GeneID" id="14495475"/>
<evidence type="ECO:0000256" key="5">
    <source>
        <dbReference type="ARBA" id="ARBA00023242"/>
    </source>
</evidence>
<dbReference type="GO" id="GO:0000974">
    <property type="term" value="C:Prp19 complex"/>
    <property type="evidence" value="ECO:0007669"/>
    <property type="project" value="EnsemblFungi"/>
</dbReference>
<keyword evidence="4" id="KW-0508">mRNA splicing</keyword>
<dbReference type="eggNOG" id="KOG2140">
    <property type="taxonomic scope" value="Eukaryota"/>
</dbReference>
<dbReference type="Gene3D" id="1.25.40.180">
    <property type="match status" value="1"/>
</dbReference>
<accession>I2H293</accession>
<dbReference type="InParanoid" id="I2H293"/>
<gene>
    <name evidence="9" type="primary">TBLA0C07040</name>
    <name evidence="9" type="ORF">TBLA_0C07040</name>
</gene>
<dbReference type="HOGENOM" id="CLU_006308_3_4_1"/>
<dbReference type="GO" id="GO:0000398">
    <property type="term" value="P:mRNA splicing, via spliceosome"/>
    <property type="evidence" value="ECO:0007669"/>
    <property type="project" value="EnsemblFungi"/>
</dbReference>
<name>I2H293_HENB6</name>
<evidence type="ECO:0000313" key="10">
    <source>
        <dbReference type="Proteomes" id="UP000002866"/>
    </source>
</evidence>
<proteinExistence type="inferred from homology"/>
<dbReference type="STRING" id="1071380.I2H293"/>
<evidence type="ECO:0000313" key="9">
    <source>
        <dbReference type="EMBL" id="CCH60495.1"/>
    </source>
</evidence>
<evidence type="ECO:0000256" key="6">
    <source>
        <dbReference type="ARBA" id="ARBA00040804"/>
    </source>
</evidence>
<dbReference type="AlphaFoldDB" id="I2H293"/>
<reference evidence="9 10" key="1">
    <citation type="journal article" date="2011" name="Proc. Natl. Acad. Sci. U.S.A.">
        <title>Evolutionary erosion of yeast sex chromosomes by mating-type switching accidents.</title>
        <authorList>
            <person name="Gordon J.L."/>
            <person name="Armisen D."/>
            <person name="Proux-Wera E."/>
            <person name="Oheigeartaigh S.S."/>
            <person name="Byrne K.P."/>
            <person name="Wolfe K.H."/>
        </authorList>
    </citation>
    <scope>NUCLEOTIDE SEQUENCE [LARGE SCALE GENOMIC DNA]</scope>
    <source>
        <strain evidence="10">ATCC 34711 / CBS 6284 / DSM 70876 / NBRC 10599 / NRRL Y-10934 / UCD 77-7</strain>
    </source>
</reference>
<feature type="compositionally biased region" description="Polar residues" evidence="7">
    <location>
        <begin position="603"/>
        <end position="613"/>
    </location>
</feature>
<dbReference type="EMBL" id="HE806318">
    <property type="protein sequence ID" value="CCH60495.1"/>
    <property type="molecule type" value="Genomic_DNA"/>
</dbReference>
<dbReference type="Proteomes" id="UP000002866">
    <property type="component" value="Chromosome 3"/>
</dbReference>
<dbReference type="PANTHER" id="PTHR18034:SF3">
    <property type="entry name" value="PRE-MRNA-SPLICING FACTOR CWC22 HOMOLOG"/>
    <property type="match status" value="1"/>
</dbReference>
<keyword evidence="3" id="KW-0507">mRNA processing</keyword>
<feature type="compositionally biased region" description="Basic residues" evidence="7">
    <location>
        <begin position="624"/>
        <end position="646"/>
    </location>
</feature>
<protein>
    <recommendedName>
        <fullName evidence="6">Pre-mRNA-splicing factor CWC22</fullName>
    </recommendedName>
</protein>
<feature type="domain" description="MI" evidence="8">
    <location>
        <begin position="305"/>
        <end position="421"/>
    </location>
</feature>
<dbReference type="SMART" id="SM00544">
    <property type="entry name" value="MA3"/>
    <property type="match status" value="1"/>
</dbReference>
<evidence type="ECO:0000256" key="4">
    <source>
        <dbReference type="ARBA" id="ARBA00023187"/>
    </source>
</evidence>
<dbReference type="RefSeq" id="XP_004180014.1">
    <property type="nucleotide sequence ID" value="XM_004179966.1"/>
</dbReference>
<keyword evidence="5" id="KW-0539">Nucleus</keyword>
<feature type="compositionally biased region" description="Basic and acidic residues" evidence="7">
    <location>
        <begin position="580"/>
        <end position="601"/>
    </location>
</feature>
<dbReference type="PANTHER" id="PTHR18034">
    <property type="entry name" value="CELL CYCLE CONTROL PROTEIN CWF22-RELATED"/>
    <property type="match status" value="1"/>
</dbReference>
<feature type="region of interest" description="Disordered" evidence="7">
    <location>
        <begin position="570"/>
        <end position="646"/>
    </location>
</feature>
<dbReference type="KEGG" id="tbl:TBLA_0C07040"/>
<dbReference type="Pfam" id="PF02847">
    <property type="entry name" value="MA3"/>
    <property type="match status" value="1"/>
</dbReference>
<dbReference type="GO" id="GO:0005684">
    <property type="term" value="C:U2-type spliceosomal complex"/>
    <property type="evidence" value="ECO:0007669"/>
    <property type="project" value="EnsemblFungi"/>
</dbReference>
<evidence type="ECO:0000256" key="1">
    <source>
        <dbReference type="ARBA" id="ARBA00004123"/>
    </source>
</evidence>
<evidence type="ECO:0000256" key="2">
    <source>
        <dbReference type="ARBA" id="ARBA00006856"/>
    </source>
</evidence>
<dbReference type="SUPFAM" id="SSF48371">
    <property type="entry name" value="ARM repeat"/>
    <property type="match status" value="1"/>
</dbReference>
<dbReference type="PROSITE" id="PS51366">
    <property type="entry name" value="MI"/>
    <property type="match status" value="1"/>
</dbReference>
<comment type="similarity">
    <text evidence="2">Belongs to the CWC22 family.</text>
</comment>